<evidence type="ECO:0000256" key="3">
    <source>
        <dbReference type="ARBA" id="ARBA00023274"/>
    </source>
</evidence>
<dbReference type="Pfam" id="PF01281">
    <property type="entry name" value="Ribosomal_L9_N"/>
    <property type="match status" value="1"/>
</dbReference>
<dbReference type="GO" id="GO:0003735">
    <property type="term" value="F:structural constituent of ribosome"/>
    <property type="evidence" value="ECO:0007669"/>
    <property type="project" value="InterPro"/>
</dbReference>
<evidence type="ECO:0000259" key="6">
    <source>
        <dbReference type="Pfam" id="PF01281"/>
    </source>
</evidence>
<comment type="similarity">
    <text evidence="1">Belongs to the bacterial ribosomal protein bL9 family.</text>
</comment>
<sequence>MQGLNLARRVCSQLLSMPQVARQKFILRQMGTVHVVERVRSVNLYEEDKNPRLRGKHYIYRSIENPNPPPKEIEVLLTDNVDGLGIVGDVVKVPKRLWRNFLSQARLATYPTPENIAELNKELQNMGENTAVLKKLGKYSRITLQKVRGLNVPVELLPSKKGWTLTKSHLRVALRKVGISATEDSITLPEDPHIEKPGEFIFTLTMNDVVSLKVRATLVEPPLVYTEESPADKVQKWNNPPVTPDEELDPIIRKFITMPAIDLDSLMKRPSRKKVKNFIKG</sequence>
<evidence type="ECO:0000313" key="8">
    <source>
        <dbReference type="RefSeq" id="XP_022293681.1"/>
    </source>
</evidence>
<dbReference type="KEGG" id="cvn:111104169"/>
<evidence type="ECO:0000313" key="11">
    <source>
        <dbReference type="RefSeq" id="XP_022293684.1"/>
    </source>
</evidence>
<keyword evidence="2" id="KW-0689">Ribosomal protein</keyword>
<dbReference type="Gene3D" id="3.40.5.10">
    <property type="entry name" value="Ribosomal protein L9, N-terminal domain"/>
    <property type="match status" value="1"/>
</dbReference>
<dbReference type="SUPFAM" id="SSF55658">
    <property type="entry name" value="L9 N-domain-like"/>
    <property type="match status" value="1"/>
</dbReference>
<dbReference type="GO" id="GO:0006412">
    <property type="term" value="P:translation"/>
    <property type="evidence" value="ECO:0007669"/>
    <property type="project" value="InterPro"/>
</dbReference>
<dbReference type="GO" id="GO:0005840">
    <property type="term" value="C:ribosome"/>
    <property type="evidence" value="ECO:0007669"/>
    <property type="project" value="UniProtKB-KW"/>
</dbReference>
<dbReference type="InterPro" id="IPR000244">
    <property type="entry name" value="Ribosomal_bL9"/>
</dbReference>
<evidence type="ECO:0000256" key="1">
    <source>
        <dbReference type="ARBA" id="ARBA00010605"/>
    </source>
</evidence>
<evidence type="ECO:0000313" key="10">
    <source>
        <dbReference type="RefSeq" id="XP_022293683.1"/>
    </source>
</evidence>
<proteinExistence type="inferred from homology"/>
<dbReference type="PANTHER" id="PTHR21368">
    <property type="entry name" value="50S RIBOSOMAL PROTEIN L9"/>
    <property type="match status" value="1"/>
</dbReference>
<evidence type="ECO:0000313" key="9">
    <source>
        <dbReference type="RefSeq" id="XP_022293682.1"/>
    </source>
</evidence>
<dbReference type="Proteomes" id="UP000694844">
    <property type="component" value="Chromosome 7"/>
</dbReference>
<keyword evidence="7" id="KW-1185">Reference proteome</keyword>
<dbReference type="GeneID" id="111104169"/>
<name>A0A8B8AQA6_CRAVI</name>
<evidence type="ECO:0000313" key="7">
    <source>
        <dbReference type="Proteomes" id="UP000694844"/>
    </source>
</evidence>
<protein>
    <recommendedName>
        <fullName evidence="4">Large ribosomal subunit protein bL9m</fullName>
    </recommendedName>
    <alternativeName>
        <fullName evidence="5">39S ribosomal protein L9, mitochondrial</fullName>
    </alternativeName>
</protein>
<dbReference type="RefSeq" id="XP_022293682.1">
    <property type="nucleotide sequence ID" value="XM_022437974.1"/>
</dbReference>
<keyword evidence="3" id="KW-0687">Ribonucleoprotein</keyword>
<dbReference type="InterPro" id="IPR020070">
    <property type="entry name" value="Ribosomal_bL9_N"/>
</dbReference>
<dbReference type="OrthoDB" id="5555409at2759"/>
<dbReference type="AlphaFoldDB" id="A0A8B8AQA6"/>
<accession>A0A8B8AQA6</accession>
<dbReference type="RefSeq" id="XP_022293684.1">
    <property type="nucleotide sequence ID" value="XM_022437976.1"/>
</dbReference>
<organism evidence="7 9">
    <name type="scientific">Crassostrea virginica</name>
    <name type="common">Eastern oyster</name>
    <dbReference type="NCBI Taxonomy" id="6565"/>
    <lineage>
        <taxon>Eukaryota</taxon>
        <taxon>Metazoa</taxon>
        <taxon>Spiralia</taxon>
        <taxon>Lophotrochozoa</taxon>
        <taxon>Mollusca</taxon>
        <taxon>Bivalvia</taxon>
        <taxon>Autobranchia</taxon>
        <taxon>Pteriomorphia</taxon>
        <taxon>Ostreida</taxon>
        <taxon>Ostreoidea</taxon>
        <taxon>Ostreidae</taxon>
        <taxon>Crassostrea</taxon>
    </lineage>
</organism>
<dbReference type="InterPro" id="IPR036935">
    <property type="entry name" value="Ribosomal_bL9_N_sf"/>
</dbReference>
<gene>
    <name evidence="8 9 10 11" type="primary">LOC111104169</name>
</gene>
<evidence type="ECO:0000256" key="5">
    <source>
        <dbReference type="ARBA" id="ARBA00035381"/>
    </source>
</evidence>
<dbReference type="RefSeq" id="XP_022293681.1">
    <property type="nucleotide sequence ID" value="XM_022437973.1"/>
</dbReference>
<feature type="domain" description="Ribosomal protein L9" evidence="6">
    <location>
        <begin position="73"/>
        <end position="119"/>
    </location>
</feature>
<evidence type="ECO:0000256" key="4">
    <source>
        <dbReference type="ARBA" id="ARBA00035194"/>
    </source>
</evidence>
<dbReference type="InterPro" id="IPR009027">
    <property type="entry name" value="Ribosomal_bL9/RNase_H1_N"/>
</dbReference>
<dbReference type="GO" id="GO:1990904">
    <property type="term" value="C:ribonucleoprotein complex"/>
    <property type="evidence" value="ECO:0007669"/>
    <property type="project" value="UniProtKB-KW"/>
</dbReference>
<evidence type="ECO:0000256" key="2">
    <source>
        <dbReference type="ARBA" id="ARBA00022980"/>
    </source>
</evidence>
<dbReference type="RefSeq" id="XP_022293683.1">
    <property type="nucleotide sequence ID" value="XM_022437975.1"/>
</dbReference>
<reference evidence="8 9" key="1">
    <citation type="submission" date="2025-04" db="UniProtKB">
        <authorList>
            <consortium name="RefSeq"/>
        </authorList>
    </citation>
    <scope>IDENTIFICATION</scope>
    <source>
        <tissue evidence="8 9">Whole sample</tissue>
    </source>
</reference>